<evidence type="ECO:0000256" key="3">
    <source>
        <dbReference type="ARBA" id="ARBA00022475"/>
    </source>
</evidence>
<evidence type="ECO:0000259" key="9">
    <source>
        <dbReference type="PROSITE" id="PS50928"/>
    </source>
</evidence>
<keyword evidence="11" id="KW-1185">Reference proteome</keyword>
<evidence type="ECO:0000256" key="2">
    <source>
        <dbReference type="ARBA" id="ARBA00022448"/>
    </source>
</evidence>
<dbReference type="OrthoDB" id="6496035at2"/>
<gene>
    <name evidence="10" type="ORF">SAMN04488094_103225</name>
</gene>
<keyword evidence="6 8" id="KW-1133">Transmembrane helix</keyword>
<dbReference type="Gene3D" id="1.10.3720.10">
    <property type="entry name" value="MetI-like"/>
    <property type="match status" value="1"/>
</dbReference>
<feature type="transmembrane region" description="Helical" evidence="8">
    <location>
        <begin position="137"/>
        <end position="160"/>
    </location>
</feature>
<evidence type="ECO:0000256" key="6">
    <source>
        <dbReference type="ARBA" id="ARBA00022989"/>
    </source>
</evidence>
<accession>A0A1I1HPA8</accession>
<evidence type="ECO:0000256" key="4">
    <source>
        <dbReference type="ARBA" id="ARBA00022519"/>
    </source>
</evidence>
<dbReference type="GO" id="GO:0055085">
    <property type="term" value="P:transmembrane transport"/>
    <property type="evidence" value="ECO:0007669"/>
    <property type="project" value="InterPro"/>
</dbReference>
<feature type="transmembrane region" description="Helical" evidence="8">
    <location>
        <begin position="235"/>
        <end position="256"/>
    </location>
</feature>
<organism evidence="10 11">
    <name type="scientific">Tropicimonas isoalkanivorans</name>
    <dbReference type="NCBI Taxonomy" id="441112"/>
    <lineage>
        <taxon>Bacteria</taxon>
        <taxon>Pseudomonadati</taxon>
        <taxon>Pseudomonadota</taxon>
        <taxon>Alphaproteobacteria</taxon>
        <taxon>Rhodobacterales</taxon>
        <taxon>Roseobacteraceae</taxon>
        <taxon>Tropicimonas</taxon>
    </lineage>
</organism>
<dbReference type="InterPro" id="IPR000515">
    <property type="entry name" value="MetI-like"/>
</dbReference>
<dbReference type="InterPro" id="IPR035906">
    <property type="entry name" value="MetI-like_sf"/>
</dbReference>
<dbReference type="Proteomes" id="UP000198728">
    <property type="component" value="Unassembled WGS sequence"/>
</dbReference>
<keyword evidence="7 8" id="KW-0472">Membrane</keyword>
<feature type="transmembrane region" description="Helical" evidence="8">
    <location>
        <begin position="68"/>
        <end position="95"/>
    </location>
</feature>
<dbReference type="STRING" id="441112.SAMN04488094_103225"/>
<keyword evidence="5 8" id="KW-0812">Transmembrane</keyword>
<comment type="subcellular location">
    <subcellularLocation>
        <location evidence="1">Cell inner membrane</location>
        <topology evidence="1">Multi-pass membrane protein</topology>
    </subcellularLocation>
    <subcellularLocation>
        <location evidence="8">Cell membrane</location>
        <topology evidence="8">Multi-pass membrane protein</topology>
    </subcellularLocation>
</comment>
<dbReference type="PROSITE" id="PS50928">
    <property type="entry name" value="ABC_TM1"/>
    <property type="match status" value="1"/>
</dbReference>
<evidence type="ECO:0000313" key="11">
    <source>
        <dbReference type="Proteomes" id="UP000198728"/>
    </source>
</evidence>
<evidence type="ECO:0000256" key="5">
    <source>
        <dbReference type="ARBA" id="ARBA00022692"/>
    </source>
</evidence>
<name>A0A1I1HPA8_9RHOB</name>
<reference evidence="10 11" key="1">
    <citation type="submission" date="2016-10" db="EMBL/GenBank/DDBJ databases">
        <authorList>
            <person name="de Groot N.N."/>
        </authorList>
    </citation>
    <scope>NUCLEOTIDE SEQUENCE [LARGE SCALE GENOMIC DNA]</scope>
    <source>
        <strain evidence="10 11">DSM 19548</strain>
    </source>
</reference>
<evidence type="ECO:0000256" key="7">
    <source>
        <dbReference type="ARBA" id="ARBA00023136"/>
    </source>
</evidence>
<evidence type="ECO:0000313" key="10">
    <source>
        <dbReference type="EMBL" id="SFC25402.1"/>
    </source>
</evidence>
<evidence type="ECO:0000256" key="8">
    <source>
        <dbReference type="RuleBase" id="RU363032"/>
    </source>
</evidence>
<feature type="transmembrane region" description="Helical" evidence="8">
    <location>
        <begin position="181"/>
        <end position="206"/>
    </location>
</feature>
<proteinExistence type="inferred from homology"/>
<comment type="similarity">
    <text evidence="8">Belongs to the binding-protein-dependent transport system permease family.</text>
</comment>
<dbReference type="GO" id="GO:0005886">
    <property type="term" value="C:plasma membrane"/>
    <property type="evidence" value="ECO:0007669"/>
    <property type="project" value="UniProtKB-SubCell"/>
</dbReference>
<dbReference type="RefSeq" id="WP_093360196.1">
    <property type="nucleotide sequence ID" value="NZ_FOLG01000003.1"/>
</dbReference>
<dbReference type="Pfam" id="PF00528">
    <property type="entry name" value="BPD_transp_1"/>
    <property type="match status" value="1"/>
</dbReference>
<feature type="domain" description="ABC transmembrane type-1" evidence="9">
    <location>
        <begin position="69"/>
        <end position="256"/>
    </location>
</feature>
<protein>
    <submittedName>
        <fullName evidence="10">Putative spermidine/putrescine transport system permease protein</fullName>
    </submittedName>
</protein>
<feature type="transmembrane region" description="Helical" evidence="8">
    <location>
        <begin position="15"/>
        <end position="38"/>
    </location>
</feature>
<keyword evidence="2 8" id="KW-0813">Transport</keyword>
<feature type="transmembrane region" description="Helical" evidence="8">
    <location>
        <begin position="107"/>
        <end position="131"/>
    </location>
</feature>
<dbReference type="PANTHER" id="PTHR43357">
    <property type="entry name" value="INNER MEMBRANE ABC TRANSPORTER PERMEASE PROTEIN YDCV"/>
    <property type="match status" value="1"/>
</dbReference>
<dbReference type="EMBL" id="FOLG01000003">
    <property type="protein sequence ID" value="SFC25402.1"/>
    <property type="molecule type" value="Genomic_DNA"/>
</dbReference>
<keyword evidence="3" id="KW-1003">Cell membrane</keyword>
<dbReference type="PANTHER" id="PTHR43357:SF4">
    <property type="entry name" value="INNER MEMBRANE ABC TRANSPORTER PERMEASE PROTEIN YDCV"/>
    <property type="match status" value="1"/>
</dbReference>
<dbReference type="AlphaFoldDB" id="A0A1I1HPA8"/>
<sequence>MSDRMTPAARGDRVLAGYAWLVLALLVLPLIALIPISLGDSPTVSVLPDKLSLRWYREVLGGAEWRSAFWWSLATASVATLISTSIGYLGAYAIVHSQSRLKGMLEVLMLMPMMVPTVIVAFSTYVLATWMPANATWLMISVGQGLLGLPVATLIIAASLRGIDGTVIRAAVSLGGDRRQVFAFVTLPMAIHGIVSAAALSFLIAFDELLIAVFLTRPGIETLPVRIYDSVTYELTPAIAVVSVFLMALVCLAMLAGEVIRRLAANAAVNAPQ</sequence>
<dbReference type="SUPFAM" id="SSF161098">
    <property type="entry name" value="MetI-like"/>
    <property type="match status" value="1"/>
</dbReference>
<evidence type="ECO:0000256" key="1">
    <source>
        <dbReference type="ARBA" id="ARBA00004429"/>
    </source>
</evidence>
<keyword evidence="4" id="KW-0997">Cell inner membrane</keyword>
<dbReference type="CDD" id="cd06261">
    <property type="entry name" value="TM_PBP2"/>
    <property type="match status" value="1"/>
</dbReference>